<dbReference type="Gene3D" id="1.10.3810.10">
    <property type="entry name" value="Biosynthetic peptidoglycan transglycosylase-like"/>
    <property type="match status" value="1"/>
</dbReference>
<dbReference type="GO" id="GO:0008955">
    <property type="term" value="F:peptidoglycan glycosyltransferase activity"/>
    <property type="evidence" value="ECO:0007669"/>
    <property type="project" value="TreeGrafter"/>
</dbReference>
<dbReference type="Pfam" id="PF00912">
    <property type="entry name" value="Transgly"/>
    <property type="match status" value="1"/>
</dbReference>
<dbReference type="InterPro" id="IPR001264">
    <property type="entry name" value="Glyco_trans_51"/>
</dbReference>
<sequence length="452" mass="51349">MIQDDQNDGWKQHFPTYHFTKRDIALEEYQVAAKALESEERVFLNASNITLVASATLGSLAVSSTEKLSATLAPVLPNYATPIVLLLVVTMFALISVKYFADRQRAITFASRKIVILRRMLGLSYGKIQLVLPNWRVEGADQPLSIKLFPGWFSYAAYPFWILLIISSCIFFLLLAMLIKSVPLDLISMEPLTLVALLTVLWILAFTLIFRTSLLDTHENLRLLITQRLSKLISLPVAPNIEYLIYRANLATYETGRHKVSFKNLIQLLVFIEDRDFYKHSGISYKAIGRGILSLFKLKRRSGGSTIHQQLVRTLFILDLSKTKRRKFVEILLAPWLDKALEKQRILEIYICSVRYENRCFGVVPAMQYFFGEIIQTPSKAQAFFLVERVSNIRKSLLSNKIAATAKAAKEKGILSGSDLKELGLIYKRVVSEGKVIDHTGSIERLIEQLNV</sequence>
<keyword evidence="3" id="KW-0472">Membrane</keyword>
<comment type="caution">
    <text evidence="5">The sequence shown here is derived from an EMBL/GenBank/DDBJ whole genome shotgun (WGS) entry which is preliminary data.</text>
</comment>
<gene>
    <name evidence="5" type="ORF">BCV19_16780</name>
</gene>
<evidence type="ECO:0000313" key="6">
    <source>
        <dbReference type="Proteomes" id="UP000235405"/>
    </source>
</evidence>
<evidence type="ECO:0000259" key="4">
    <source>
        <dbReference type="Pfam" id="PF00912"/>
    </source>
</evidence>
<organism evidence="5 6">
    <name type="scientific">Vibrio splendidus</name>
    <dbReference type="NCBI Taxonomy" id="29497"/>
    <lineage>
        <taxon>Bacteria</taxon>
        <taxon>Pseudomonadati</taxon>
        <taxon>Pseudomonadota</taxon>
        <taxon>Gammaproteobacteria</taxon>
        <taxon>Vibrionales</taxon>
        <taxon>Vibrionaceae</taxon>
        <taxon>Vibrio</taxon>
    </lineage>
</organism>
<dbReference type="EMBL" id="MCSW01000210">
    <property type="protein sequence ID" value="PMF18232.1"/>
    <property type="molecule type" value="Genomic_DNA"/>
</dbReference>
<feature type="transmembrane region" description="Helical" evidence="3">
    <location>
        <begin position="42"/>
        <end position="62"/>
    </location>
</feature>
<dbReference type="InterPro" id="IPR036950">
    <property type="entry name" value="PBP_transglycosylase"/>
</dbReference>
<dbReference type="AlphaFoldDB" id="A0A2N7C9U7"/>
<feature type="transmembrane region" description="Helical" evidence="3">
    <location>
        <begin position="191"/>
        <end position="210"/>
    </location>
</feature>
<feature type="transmembrane region" description="Helical" evidence="3">
    <location>
        <begin position="152"/>
        <end position="179"/>
    </location>
</feature>
<dbReference type="Proteomes" id="UP000235405">
    <property type="component" value="Unassembled WGS sequence"/>
</dbReference>
<dbReference type="SUPFAM" id="SSF53955">
    <property type="entry name" value="Lysozyme-like"/>
    <property type="match status" value="1"/>
</dbReference>
<evidence type="ECO:0000256" key="1">
    <source>
        <dbReference type="ARBA" id="ARBA00004752"/>
    </source>
</evidence>
<keyword evidence="2" id="KW-0808">Transferase</keyword>
<evidence type="ECO:0000256" key="2">
    <source>
        <dbReference type="ARBA" id="ARBA00022679"/>
    </source>
</evidence>
<protein>
    <submittedName>
        <fullName evidence="5">Penicillin-binding protein</fullName>
    </submittedName>
</protein>
<feature type="transmembrane region" description="Helical" evidence="3">
    <location>
        <begin position="113"/>
        <end position="132"/>
    </location>
</feature>
<keyword evidence="3" id="KW-1133">Transmembrane helix</keyword>
<reference evidence="6" key="1">
    <citation type="submission" date="2016-07" db="EMBL/GenBank/DDBJ databases">
        <title>Nontailed viruses are major unrecognized killers of bacteria in the ocean.</title>
        <authorList>
            <person name="Kauffman K."/>
            <person name="Hussain F."/>
            <person name="Yang J."/>
            <person name="Arevalo P."/>
            <person name="Brown J."/>
            <person name="Cutler M."/>
            <person name="Kelly L."/>
            <person name="Polz M.F."/>
        </authorList>
    </citation>
    <scope>NUCLEOTIDE SEQUENCE [LARGE SCALE GENOMIC DNA]</scope>
    <source>
        <strain evidence="6">10N.286.54.F3</strain>
    </source>
</reference>
<dbReference type="RefSeq" id="WP_102483136.1">
    <property type="nucleotide sequence ID" value="NZ_MCSW01000210.1"/>
</dbReference>
<feature type="transmembrane region" description="Helical" evidence="3">
    <location>
        <begin position="82"/>
        <end position="101"/>
    </location>
</feature>
<dbReference type="PANTHER" id="PTHR32282">
    <property type="entry name" value="BINDING PROTEIN TRANSPEPTIDASE, PUTATIVE-RELATED"/>
    <property type="match status" value="1"/>
</dbReference>
<feature type="domain" description="Glycosyl transferase family 51" evidence="4">
    <location>
        <begin position="263"/>
        <end position="395"/>
    </location>
</feature>
<dbReference type="InterPro" id="IPR023346">
    <property type="entry name" value="Lysozyme-like_dom_sf"/>
</dbReference>
<evidence type="ECO:0000256" key="3">
    <source>
        <dbReference type="SAM" id="Phobius"/>
    </source>
</evidence>
<evidence type="ECO:0000313" key="5">
    <source>
        <dbReference type="EMBL" id="PMF18232.1"/>
    </source>
</evidence>
<accession>A0A2N7C9U7</accession>
<keyword evidence="3" id="KW-0812">Transmembrane</keyword>
<dbReference type="PANTHER" id="PTHR32282:SF33">
    <property type="entry name" value="PEPTIDOGLYCAN GLYCOSYLTRANSFERASE"/>
    <property type="match status" value="1"/>
</dbReference>
<dbReference type="InterPro" id="IPR050396">
    <property type="entry name" value="Glycosyltr_51/Transpeptidase"/>
</dbReference>
<proteinExistence type="predicted"/>
<comment type="pathway">
    <text evidence="1">Cell wall biogenesis; peptidoglycan biosynthesis.</text>
</comment>
<name>A0A2N7C9U7_VIBSP</name>